<dbReference type="AlphaFoldDB" id="A0A1Y1XE40"/>
<feature type="region of interest" description="Disordered" evidence="1">
    <location>
        <begin position="323"/>
        <end position="352"/>
    </location>
</feature>
<dbReference type="STRING" id="1754192.A0A1Y1XE40"/>
<reference evidence="2 3" key="2">
    <citation type="submission" date="2016-08" db="EMBL/GenBank/DDBJ databases">
        <title>Pervasive Adenine N6-methylation of Active Genes in Fungi.</title>
        <authorList>
            <consortium name="DOE Joint Genome Institute"/>
            <person name="Mondo S.J."/>
            <person name="Dannebaum R.O."/>
            <person name="Kuo R.C."/>
            <person name="Labutti K."/>
            <person name="Haridas S."/>
            <person name="Kuo A."/>
            <person name="Salamov A."/>
            <person name="Ahrendt S.R."/>
            <person name="Lipzen A."/>
            <person name="Sullivan W."/>
            <person name="Andreopoulos W.B."/>
            <person name="Clum A."/>
            <person name="Lindquist E."/>
            <person name="Daum C."/>
            <person name="Ramamoorthy G.K."/>
            <person name="Gryganskyi A."/>
            <person name="Culley D."/>
            <person name="Magnuson J.K."/>
            <person name="James T.Y."/>
            <person name="O'Malley M.A."/>
            <person name="Stajich J.E."/>
            <person name="Spatafora J.W."/>
            <person name="Visel A."/>
            <person name="Grigoriev I.V."/>
        </authorList>
    </citation>
    <scope>NUCLEOTIDE SEQUENCE [LARGE SCALE GENOMIC DNA]</scope>
    <source>
        <strain evidence="2 3">S4</strain>
    </source>
</reference>
<evidence type="ECO:0000256" key="1">
    <source>
        <dbReference type="SAM" id="MobiDB-lite"/>
    </source>
</evidence>
<evidence type="ECO:0000313" key="2">
    <source>
        <dbReference type="EMBL" id="ORX83952.1"/>
    </source>
</evidence>
<protein>
    <submittedName>
        <fullName evidence="2">Uncharacterized protein</fullName>
    </submittedName>
</protein>
<name>A0A1Y1XE40_9FUNG</name>
<dbReference type="OrthoDB" id="2160190at2759"/>
<proteinExistence type="predicted"/>
<feature type="compositionally biased region" description="Acidic residues" evidence="1">
    <location>
        <begin position="327"/>
        <end position="346"/>
    </location>
</feature>
<gene>
    <name evidence="2" type="ORF">BCR32DRAFT_243003</name>
</gene>
<dbReference type="Proteomes" id="UP000193944">
    <property type="component" value="Unassembled WGS sequence"/>
</dbReference>
<reference evidence="2 3" key="1">
    <citation type="submission" date="2016-08" db="EMBL/GenBank/DDBJ databases">
        <title>A Parts List for Fungal Cellulosomes Revealed by Comparative Genomics.</title>
        <authorList>
            <consortium name="DOE Joint Genome Institute"/>
            <person name="Haitjema C.H."/>
            <person name="Gilmore S.P."/>
            <person name="Henske J.K."/>
            <person name="Solomon K.V."/>
            <person name="De Groot R."/>
            <person name="Kuo A."/>
            <person name="Mondo S.J."/>
            <person name="Salamov A.A."/>
            <person name="Labutti K."/>
            <person name="Zhao Z."/>
            <person name="Chiniquy J."/>
            <person name="Barry K."/>
            <person name="Brewer H.M."/>
            <person name="Purvine S.O."/>
            <person name="Wright A.T."/>
            <person name="Boxma B."/>
            <person name="Van Alen T."/>
            <person name="Hackstein J.H."/>
            <person name="Baker S.E."/>
            <person name="Grigoriev I.V."/>
            <person name="O'Malley M.A."/>
        </authorList>
    </citation>
    <scope>NUCLEOTIDE SEQUENCE [LARGE SCALE GENOMIC DNA]</scope>
    <source>
        <strain evidence="2 3">S4</strain>
    </source>
</reference>
<feature type="non-terminal residue" evidence="2">
    <location>
        <position position="1"/>
    </location>
</feature>
<dbReference type="EMBL" id="MCFG01000062">
    <property type="protein sequence ID" value="ORX83952.1"/>
    <property type="molecule type" value="Genomic_DNA"/>
</dbReference>
<accession>A0A1Y1XE40</accession>
<organism evidence="2 3">
    <name type="scientific">Anaeromyces robustus</name>
    <dbReference type="NCBI Taxonomy" id="1754192"/>
    <lineage>
        <taxon>Eukaryota</taxon>
        <taxon>Fungi</taxon>
        <taxon>Fungi incertae sedis</taxon>
        <taxon>Chytridiomycota</taxon>
        <taxon>Chytridiomycota incertae sedis</taxon>
        <taxon>Neocallimastigomycetes</taxon>
        <taxon>Neocallimastigales</taxon>
        <taxon>Neocallimastigaceae</taxon>
        <taxon>Anaeromyces</taxon>
    </lineage>
</organism>
<keyword evidence="3" id="KW-1185">Reference proteome</keyword>
<sequence>KIKKTFSSLECNEGGQESGLEAIRMFLNKSNKFIDKINDIYNESELTDTSILEWRDERNSSRTIILVTDEDSDLPVHNDNRNEYQKENLNSVIEYKEVINLNEFMGYPYYLNKDYPPEYTDKTYIEPAFGPAILTSVNGIYTFYRNASPLVLSKSYQKEVDETAKLIIRNKVQLFMLLNDDLASAQGVDVSNSQFNDSNPYFKENKESKQLVADDSSTITAQYGNPTLDSYTSEEYDSNEILQKLSEKKQEKSLQGQILAKDGLCRAFKIKEFTNEDGENMVELFYDNVVSAINKCVTSTVVAVETSEPEDSDDYPTEITPTVVTETETETETETPTETPVDEDEPSNTPFLILGGTIMGSTLAAAAAVAYLKGRTKIPGNQLAGNVFQENVGMENPLYEGTTGQNENPLYEANVNFDSLEDNLEDIDAFA</sequence>
<evidence type="ECO:0000313" key="3">
    <source>
        <dbReference type="Proteomes" id="UP000193944"/>
    </source>
</evidence>
<comment type="caution">
    <text evidence="2">The sequence shown here is derived from an EMBL/GenBank/DDBJ whole genome shotgun (WGS) entry which is preliminary data.</text>
</comment>